<dbReference type="GeneTree" id="ENSGT00990000210647"/>
<evidence type="ECO:0000256" key="8">
    <source>
        <dbReference type="ARBA" id="ARBA00022692"/>
    </source>
</evidence>
<evidence type="ECO:0000256" key="5">
    <source>
        <dbReference type="ARBA" id="ARBA00016391"/>
    </source>
</evidence>
<evidence type="ECO:0000256" key="14">
    <source>
        <dbReference type="ARBA" id="ARBA00023136"/>
    </source>
</evidence>
<evidence type="ECO:0000256" key="15">
    <source>
        <dbReference type="ARBA" id="ARBA00031425"/>
    </source>
</evidence>
<evidence type="ECO:0000256" key="6">
    <source>
        <dbReference type="ARBA" id="ARBA00022448"/>
    </source>
</evidence>
<evidence type="ECO:0000256" key="1">
    <source>
        <dbReference type="ARBA" id="ARBA00003195"/>
    </source>
</evidence>
<reference evidence="18" key="2">
    <citation type="submission" date="2025-08" db="UniProtKB">
        <authorList>
            <consortium name="Ensembl"/>
        </authorList>
    </citation>
    <scope>IDENTIFICATION</scope>
    <source>
        <strain evidence="18">breed Abyssinian</strain>
    </source>
</reference>
<keyword evidence="12" id="KW-0007">Acetylation</keyword>
<evidence type="ECO:0000256" key="2">
    <source>
        <dbReference type="ARBA" id="ARBA00004434"/>
    </source>
</evidence>
<evidence type="ECO:0000313" key="18">
    <source>
        <dbReference type="Ensembl" id="ENSFCTP00005040461.1"/>
    </source>
</evidence>
<reference evidence="18 19" key="1">
    <citation type="submission" date="2021-02" db="EMBL/GenBank/DDBJ databases">
        <title>Safari Cat Assemblies.</title>
        <authorList>
            <person name="Bredemeyer K.R."/>
            <person name="Murphy W.J."/>
        </authorList>
    </citation>
    <scope>NUCLEOTIDE SEQUENCE [LARGE SCALE GENOMIC DNA]</scope>
</reference>
<proteinExistence type="inferred from homology"/>
<keyword evidence="9" id="KW-0999">Mitochondrion inner membrane</keyword>
<evidence type="ECO:0000256" key="17">
    <source>
        <dbReference type="SAM" id="Phobius"/>
    </source>
</evidence>
<keyword evidence="13" id="KW-0496">Mitochondrion</keyword>
<dbReference type="PANTHER" id="PTHR15221">
    <property type="entry name" value="NADH DEHYDROGENASE [UBIQUINONE] 1 ALPHA SUBCOMPLEX SUBUNIT 3"/>
    <property type="match status" value="1"/>
</dbReference>
<evidence type="ECO:0000256" key="11">
    <source>
        <dbReference type="ARBA" id="ARBA00022989"/>
    </source>
</evidence>
<dbReference type="Ensembl" id="ENSFCTT00005054937.1">
    <property type="protein sequence ID" value="ENSFCTP00005040461.1"/>
    <property type="gene ID" value="ENSFCTG00005019090.1"/>
</dbReference>
<name>A0ABI7Z0M4_FELCA</name>
<protein>
    <recommendedName>
        <fullName evidence="5">NADH dehydrogenase [ubiquinone] 1 alpha subcomplex subunit 3</fullName>
    </recommendedName>
    <alternativeName>
        <fullName evidence="15">Complex I-B9</fullName>
    </alternativeName>
    <alternativeName>
        <fullName evidence="16">NADH-ubiquinone oxidoreductase B9 subunit</fullName>
    </alternativeName>
</protein>
<sequence length="78" mass="8719">MAGRCTTFPEDAWAKELVLVASFAIGGLAVILPPPQPLHQILHYHQQGHAQNYPVPGRQPSVQPKICIRLLTPPRFHY</sequence>
<evidence type="ECO:0000256" key="9">
    <source>
        <dbReference type="ARBA" id="ARBA00022792"/>
    </source>
</evidence>
<comment type="subunit">
    <text evidence="4">Complex I is composed of 45 different subunits.</text>
</comment>
<evidence type="ECO:0000313" key="19">
    <source>
        <dbReference type="Proteomes" id="UP000823872"/>
    </source>
</evidence>
<keyword evidence="6" id="KW-0813">Transport</keyword>
<comment type="similarity">
    <text evidence="3">Belongs to the complex I NDUFA3 subunit family.</text>
</comment>
<evidence type="ECO:0000256" key="7">
    <source>
        <dbReference type="ARBA" id="ARBA00022660"/>
    </source>
</evidence>
<keyword evidence="14 17" id="KW-0472">Membrane</keyword>
<organism evidence="18 19">
    <name type="scientific">Felis catus</name>
    <name type="common">Cat</name>
    <name type="synonym">Felis silvestris catus</name>
    <dbReference type="NCBI Taxonomy" id="9685"/>
    <lineage>
        <taxon>Eukaryota</taxon>
        <taxon>Metazoa</taxon>
        <taxon>Chordata</taxon>
        <taxon>Craniata</taxon>
        <taxon>Vertebrata</taxon>
        <taxon>Euteleostomi</taxon>
        <taxon>Mammalia</taxon>
        <taxon>Eutheria</taxon>
        <taxon>Laurasiatheria</taxon>
        <taxon>Carnivora</taxon>
        <taxon>Feliformia</taxon>
        <taxon>Felidae</taxon>
        <taxon>Felinae</taxon>
        <taxon>Felis</taxon>
    </lineage>
</organism>
<keyword evidence="8 17" id="KW-0812">Transmembrane</keyword>
<feature type="transmembrane region" description="Helical" evidence="17">
    <location>
        <begin position="12"/>
        <end position="32"/>
    </location>
</feature>
<evidence type="ECO:0000256" key="3">
    <source>
        <dbReference type="ARBA" id="ARBA00008253"/>
    </source>
</evidence>
<dbReference type="Proteomes" id="UP000823872">
    <property type="component" value="Chromosome D2"/>
</dbReference>
<comment type="function">
    <text evidence="1">Accessory subunit of the mitochondrial membrane respiratory chain NADH dehydrogenase (Complex I), that is believed not to be involved in catalysis. Complex I functions in the transfer of electrons from NADH to the respiratory chain. The immediate electron acceptor for the enzyme is believed to be ubiquinone.</text>
</comment>
<evidence type="ECO:0000256" key="4">
    <source>
        <dbReference type="ARBA" id="ARBA00011533"/>
    </source>
</evidence>
<evidence type="ECO:0000256" key="16">
    <source>
        <dbReference type="ARBA" id="ARBA00032035"/>
    </source>
</evidence>
<evidence type="ECO:0000256" key="10">
    <source>
        <dbReference type="ARBA" id="ARBA00022982"/>
    </source>
</evidence>
<evidence type="ECO:0000256" key="13">
    <source>
        <dbReference type="ARBA" id="ARBA00023128"/>
    </source>
</evidence>
<keyword evidence="19" id="KW-1185">Reference proteome</keyword>
<comment type="subcellular location">
    <subcellularLocation>
        <location evidence="2">Mitochondrion inner membrane</location>
        <topology evidence="2">Single-pass membrane protein</topology>
    </subcellularLocation>
</comment>
<keyword evidence="11 17" id="KW-1133">Transmembrane helix</keyword>
<reference evidence="18" key="3">
    <citation type="submission" date="2025-09" db="UniProtKB">
        <authorList>
            <consortium name="Ensembl"/>
        </authorList>
    </citation>
    <scope>IDENTIFICATION</scope>
    <source>
        <strain evidence="18">breed Abyssinian</strain>
    </source>
</reference>
<dbReference type="Pfam" id="PF14987">
    <property type="entry name" value="NADHdh_A3"/>
    <property type="match status" value="1"/>
</dbReference>
<dbReference type="PANTHER" id="PTHR15221:SF0">
    <property type="entry name" value="NADH DEHYDROGENASE [UBIQUINONE] 1 ALPHA SUBCOMPLEX SUBUNIT 3"/>
    <property type="match status" value="1"/>
</dbReference>
<accession>A0ABI7Z0M4</accession>
<evidence type="ECO:0000256" key="12">
    <source>
        <dbReference type="ARBA" id="ARBA00022990"/>
    </source>
</evidence>
<keyword evidence="7" id="KW-0679">Respiratory chain</keyword>
<dbReference type="InterPro" id="IPR026626">
    <property type="entry name" value="NDUFA3"/>
</dbReference>
<keyword evidence="10" id="KW-0249">Electron transport</keyword>